<gene>
    <name evidence="2" type="ORF">KGF57_001373</name>
</gene>
<keyword evidence="3" id="KW-1185">Reference proteome</keyword>
<dbReference type="AlphaFoldDB" id="A0AAD5FZY4"/>
<dbReference type="EMBL" id="JAIHNG010000065">
    <property type="protein sequence ID" value="KAI5962804.1"/>
    <property type="molecule type" value="Genomic_DNA"/>
</dbReference>
<reference evidence="2 3" key="1">
    <citation type="journal article" date="2022" name="DNA Res.">
        <title>Genome analysis of five recently described species of the CUG-Ser clade uncovers Candida theae as a new hybrid lineage with pathogenic potential in the Candida parapsilosis species complex.</title>
        <authorList>
            <person name="Mixao V."/>
            <person name="Del Olmo V."/>
            <person name="Hegedusova E."/>
            <person name="Saus E."/>
            <person name="Pryszcz L."/>
            <person name="Cillingova A."/>
            <person name="Nosek J."/>
            <person name="Gabaldon T."/>
        </authorList>
    </citation>
    <scope>NUCLEOTIDE SEQUENCE [LARGE SCALE GENOMIC DNA]</scope>
    <source>
        <strain evidence="2 3">CBS 12239</strain>
    </source>
</reference>
<sequence>MPTAAELKPNDSDRSSQAGFRRVNTAIDGANINAGAAQSNLHEHSFTSHPLPILGSQIHSGADFSHVAQILTPKSPTIQSIQLKNGQFKVDESFFDDTKASSYFIPPDDMKQNWTVFSKKSTDLEVHNINVDLGARTKQTRPGSDSKQTRTLSRKLETSPAKKQNLLELLECEPGKGKLINKFLVFQDYTSEPNDMKQIEETWVRELKQREESIDRMVILGTSKDSIVLGPSDGE</sequence>
<feature type="region of interest" description="Disordered" evidence="1">
    <location>
        <begin position="135"/>
        <end position="159"/>
    </location>
</feature>
<evidence type="ECO:0000256" key="1">
    <source>
        <dbReference type="SAM" id="MobiDB-lite"/>
    </source>
</evidence>
<accession>A0AAD5FZY4</accession>
<evidence type="ECO:0000313" key="2">
    <source>
        <dbReference type="EMBL" id="KAI5962804.1"/>
    </source>
</evidence>
<comment type="caution">
    <text evidence="2">The sequence shown here is derived from an EMBL/GenBank/DDBJ whole genome shotgun (WGS) entry which is preliminary data.</text>
</comment>
<feature type="compositionally biased region" description="Polar residues" evidence="1">
    <location>
        <begin position="140"/>
        <end position="151"/>
    </location>
</feature>
<dbReference type="GeneID" id="76149432"/>
<organism evidence="2 3">
    <name type="scientific">Candida theae</name>
    <dbReference type="NCBI Taxonomy" id="1198502"/>
    <lineage>
        <taxon>Eukaryota</taxon>
        <taxon>Fungi</taxon>
        <taxon>Dikarya</taxon>
        <taxon>Ascomycota</taxon>
        <taxon>Saccharomycotina</taxon>
        <taxon>Pichiomycetes</taxon>
        <taxon>Debaryomycetaceae</taxon>
        <taxon>Candida/Lodderomyces clade</taxon>
        <taxon>Candida</taxon>
    </lineage>
</organism>
<evidence type="ECO:0000313" key="3">
    <source>
        <dbReference type="Proteomes" id="UP001204833"/>
    </source>
</evidence>
<name>A0AAD5FZY4_9ASCO</name>
<dbReference type="RefSeq" id="XP_051610112.1">
    <property type="nucleotide sequence ID" value="XM_051750571.1"/>
</dbReference>
<protein>
    <submittedName>
        <fullName evidence="2">SIZ1</fullName>
    </submittedName>
</protein>
<proteinExistence type="predicted"/>
<dbReference type="Proteomes" id="UP001204833">
    <property type="component" value="Unassembled WGS sequence"/>
</dbReference>
<feature type="region of interest" description="Disordered" evidence="1">
    <location>
        <begin position="1"/>
        <end position="20"/>
    </location>
</feature>